<evidence type="ECO:0000259" key="3">
    <source>
        <dbReference type="Pfam" id="PF24615"/>
    </source>
</evidence>
<reference evidence="4 5" key="1">
    <citation type="submission" date="2024-08" db="EMBL/GenBank/DDBJ databases">
        <title>Gnathostoma spinigerum genome.</title>
        <authorList>
            <person name="Gonzalez-Bertolin B."/>
            <person name="Monzon S."/>
            <person name="Zaballos A."/>
            <person name="Jimenez P."/>
            <person name="Dekumyoy P."/>
            <person name="Varona S."/>
            <person name="Cuesta I."/>
            <person name="Sumanam S."/>
            <person name="Adisakwattana P."/>
            <person name="Gasser R.B."/>
            <person name="Hernandez-Gonzalez A."/>
            <person name="Young N.D."/>
            <person name="Perteguer M.J."/>
        </authorList>
    </citation>
    <scope>NUCLEOTIDE SEQUENCE [LARGE SCALE GENOMIC DNA]</scope>
    <source>
        <strain evidence="4">AL3</strain>
        <tissue evidence="4">Liver</tissue>
    </source>
</reference>
<dbReference type="AlphaFoldDB" id="A0ABD6EX58"/>
<dbReference type="Pfam" id="PF24615">
    <property type="entry name" value="Spectrin_Anc-1_2"/>
    <property type="match status" value="1"/>
</dbReference>
<keyword evidence="5" id="KW-1185">Reference proteome</keyword>
<feature type="coiled-coil region" evidence="1">
    <location>
        <begin position="196"/>
        <end position="234"/>
    </location>
</feature>
<feature type="domain" description="Nuclear anchorage protein 1 spectrin repeat" evidence="3">
    <location>
        <begin position="139"/>
        <end position="240"/>
    </location>
</feature>
<accession>A0ABD6EX58</accession>
<dbReference type="Proteomes" id="UP001608902">
    <property type="component" value="Unassembled WGS sequence"/>
</dbReference>
<feature type="coiled-coil region" evidence="1">
    <location>
        <begin position="307"/>
        <end position="358"/>
    </location>
</feature>
<feature type="non-terminal residue" evidence="4">
    <location>
        <position position="587"/>
    </location>
</feature>
<dbReference type="Pfam" id="PF24611">
    <property type="entry name" value="Spectrin_Anc-1"/>
    <property type="match status" value="1"/>
</dbReference>
<dbReference type="EMBL" id="JBGFUD010018596">
    <property type="protein sequence ID" value="MFH4984554.1"/>
    <property type="molecule type" value="Genomic_DNA"/>
</dbReference>
<evidence type="ECO:0000256" key="1">
    <source>
        <dbReference type="SAM" id="Coils"/>
    </source>
</evidence>
<dbReference type="InterPro" id="IPR057133">
    <property type="entry name" value="Spectrin_Anc-1_2"/>
</dbReference>
<protein>
    <submittedName>
        <fullName evidence="4">Uncharacterized protein</fullName>
    </submittedName>
</protein>
<name>A0ABD6EX58_9BILA</name>
<proteinExistence type="predicted"/>
<evidence type="ECO:0000313" key="5">
    <source>
        <dbReference type="Proteomes" id="UP001608902"/>
    </source>
</evidence>
<feature type="domain" description="Nuclear anchorage protein 1 spectrin-like repeat" evidence="2">
    <location>
        <begin position="320"/>
        <end position="433"/>
    </location>
</feature>
<organism evidence="4 5">
    <name type="scientific">Gnathostoma spinigerum</name>
    <dbReference type="NCBI Taxonomy" id="75299"/>
    <lineage>
        <taxon>Eukaryota</taxon>
        <taxon>Metazoa</taxon>
        <taxon>Ecdysozoa</taxon>
        <taxon>Nematoda</taxon>
        <taxon>Chromadorea</taxon>
        <taxon>Rhabditida</taxon>
        <taxon>Spirurina</taxon>
        <taxon>Gnathostomatomorpha</taxon>
        <taxon>Gnathostomatoidea</taxon>
        <taxon>Gnathostomatidae</taxon>
        <taxon>Gnathostoma</taxon>
    </lineage>
</organism>
<evidence type="ECO:0000313" key="4">
    <source>
        <dbReference type="EMBL" id="MFH4984554.1"/>
    </source>
</evidence>
<keyword evidence="1" id="KW-0175">Coiled coil</keyword>
<dbReference type="InterPro" id="IPR057134">
    <property type="entry name" value="Spectrin_Anc-1_3"/>
</dbReference>
<feature type="coiled-coil region" evidence="1">
    <location>
        <begin position="520"/>
        <end position="559"/>
    </location>
</feature>
<comment type="caution">
    <text evidence="4">The sequence shown here is derived from an EMBL/GenBank/DDBJ whole genome shotgun (WGS) entry which is preliminary data.</text>
</comment>
<gene>
    <name evidence="4" type="ORF">AB6A40_011263</name>
</gene>
<sequence length="587" mass="67202">MKLKEFEKSLLSSTKIIERTITADELRLMLDRIRSDLDVKKKSLQDRAKLDSLLPEVVRIGEYVQMRVEEIDRSPVVSLSLEDQNASMEELETTKKQLENVIGEIPSCEESIEIRQTSCWQLGRIDELLARLRDAVGNRVTAIAAFKALEADTMEKLSRLEGLTEMAFENSVPLELMHDQLQALRNAIEMCAETKAKLASISNDDLDRENRQAKEQLANAVDVAAERFKRASENVEAFLASRMDTEKLFEDGNLLIAELQQLVRDGWNILTKSDTTPNAYAAHAVVIEEPVKRAKSALSRAAKDERFDHLRKTINEAEEVRDMLEKRKILWDEFIQMRDTATDKLDEQRATLVAIEEKEPRPIAEALKDHIRLKDIKQNNAEAILLIIEKMKSISEELHPLEIAYAEVRSLVADSDQTEQQCRDVLHLIETEMVEEKDLIERGEQIIKELNDIRTTISLQPTRDEVAKVINELLPSVRAKIDFFKANDDDAKESRIHVQRTPEPLVEEYLTAVSDISSDIDTLIKNIADSEKEQKEKRIQLLRSNFEKLRLTADESEEEALRGRIEAELRLLAPDEECTKQLSEELS</sequence>
<evidence type="ECO:0000259" key="2">
    <source>
        <dbReference type="Pfam" id="PF24611"/>
    </source>
</evidence>